<reference evidence="2" key="2">
    <citation type="submission" date="2023-05" db="EMBL/GenBank/DDBJ databases">
        <authorList>
            <consortium name="Lawrence Berkeley National Laboratory"/>
            <person name="Steindorff A."/>
            <person name="Hensen N."/>
            <person name="Bonometti L."/>
            <person name="Westerberg I."/>
            <person name="Brannstrom I.O."/>
            <person name="Guillou S."/>
            <person name="Cros-Aarteil S."/>
            <person name="Calhoun S."/>
            <person name="Haridas S."/>
            <person name="Kuo A."/>
            <person name="Mondo S."/>
            <person name="Pangilinan J."/>
            <person name="Riley R."/>
            <person name="Labutti K."/>
            <person name="Andreopoulos B."/>
            <person name="Lipzen A."/>
            <person name="Chen C."/>
            <person name="Yanf M."/>
            <person name="Daum C."/>
            <person name="Ng V."/>
            <person name="Clum A."/>
            <person name="Ohm R."/>
            <person name="Martin F."/>
            <person name="Silar P."/>
            <person name="Natvig D."/>
            <person name="Lalanne C."/>
            <person name="Gautier V."/>
            <person name="Ament-Velasquez S.L."/>
            <person name="Kruys A."/>
            <person name="Hutchinson M.I."/>
            <person name="Powell A.J."/>
            <person name="Barry K."/>
            <person name="Miller A.N."/>
            <person name="Grigoriev I.V."/>
            <person name="Debuchy R."/>
            <person name="Gladieux P."/>
            <person name="Thoren M.H."/>
            <person name="Johannesson H."/>
        </authorList>
    </citation>
    <scope>NUCLEOTIDE SEQUENCE</scope>
    <source>
        <strain evidence="2">PSN309</strain>
    </source>
</reference>
<keyword evidence="1" id="KW-1133">Transmembrane helix</keyword>
<keyword evidence="1" id="KW-0472">Membrane</keyword>
<proteinExistence type="predicted"/>
<dbReference type="Proteomes" id="UP001302126">
    <property type="component" value="Unassembled WGS sequence"/>
</dbReference>
<feature type="transmembrane region" description="Helical" evidence="1">
    <location>
        <begin position="16"/>
        <end position="37"/>
    </location>
</feature>
<comment type="caution">
    <text evidence="2">The sequence shown here is derived from an EMBL/GenBank/DDBJ whole genome shotgun (WGS) entry which is preliminary data.</text>
</comment>
<protein>
    <submittedName>
        <fullName evidence="2">Uncharacterized protein</fullName>
    </submittedName>
</protein>
<reference evidence="2" key="1">
    <citation type="journal article" date="2023" name="Mol. Phylogenet. Evol.">
        <title>Genome-scale phylogeny and comparative genomics of the fungal order Sordariales.</title>
        <authorList>
            <person name="Hensen N."/>
            <person name="Bonometti L."/>
            <person name="Westerberg I."/>
            <person name="Brannstrom I.O."/>
            <person name="Guillou S."/>
            <person name="Cros-Aarteil S."/>
            <person name="Calhoun S."/>
            <person name="Haridas S."/>
            <person name="Kuo A."/>
            <person name="Mondo S."/>
            <person name="Pangilinan J."/>
            <person name="Riley R."/>
            <person name="LaButti K."/>
            <person name="Andreopoulos B."/>
            <person name="Lipzen A."/>
            <person name="Chen C."/>
            <person name="Yan M."/>
            <person name="Daum C."/>
            <person name="Ng V."/>
            <person name="Clum A."/>
            <person name="Steindorff A."/>
            <person name="Ohm R.A."/>
            <person name="Martin F."/>
            <person name="Silar P."/>
            <person name="Natvig D.O."/>
            <person name="Lalanne C."/>
            <person name="Gautier V."/>
            <person name="Ament-Velasquez S.L."/>
            <person name="Kruys A."/>
            <person name="Hutchinson M.I."/>
            <person name="Powell A.J."/>
            <person name="Barry K."/>
            <person name="Miller A.N."/>
            <person name="Grigoriev I.V."/>
            <person name="Debuchy R."/>
            <person name="Gladieux P."/>
            <person name="Hiltunen Thoren M."/>
            <person name="Johannesson H."/>
        </authorList>
    </citation>
    <scope>NUCLEOTIDE SEQUENCE</scope>
    <source>
        <strain evidence="2">PSN309</strain>
    </source>
</reference>
<evidence type="ECO:0000313" key="2">
    <source>
        <dbReference type="EMBL" id="KAK4184598.1"/>
    </source>
</evidence>
<accession>A0AAN7AEU8</accession>
<keyword evidence="3" id="KW-1185">Reference proteome</keyword>
<keyword evidence="1" id="KW-0812">Transmembrane</keyword>
<dbReference type="EMBL" id="MU864481">
    <property type="protein sequence ID" value="KAK4184598.1"/>
    <property type="molecule type" value="Genomic_DNA"/>
</dbReference>
<organism evidence="2 3">
    <name type="scientific">Podospora australis</name>
    <dbReference type="NCBI Taxonomy" id="1536484"/>
    <lineage>
        <taxon>Eukaryota</taxon>
        <taxon>Fungi</taxon>
        <taxon>Dikarya</taxon>
        <taxon>Ascomycota</taxon>
        <taxon>Pezizomycotina</taxon>
        <taxon>Sordariomycetes</taxon>
        <taxon>Sordariomycetidae</taxon>
        <taxon>Sordariales</taxon>
        <taxon>Podosporaceae</taxon>
        <taxon>Podospora</taxon>
    </lineage>
</organism>
<dbReference type="AlphaFoldDB" id="A0AAN7AEU8"/>
<name>A0AAN7AEU8_9PEZI</name>
<evidence type="ECO:0000256" key="1">
    <source>
        <dbReference type="SAM" id="Phobius"/>
    </source>
</evidence>
<sequence length="111" mass="13015">MTTKGQTCLPVLAGDMMLLSLIIAARLLWLEYFAVLVQWLHKSFLLPTHASSRVDESCVLFYSWADTNKQQAIALRKIWREVELYRAQNPCFIVLLSPRKRKRNCRSEWCK</sequence>
<gene>
    <name evidence="2" type="ORF">QBC35DRAFT_505526</name>
</gene>
<evidence type="ECO:0000313" key="3">
    <source>
        <dbReference type="Proteomes" id="UP001302126"/>
    </source>
</evidence>